<evidence type="ECO:0000256" key="1">
    <source>
        <dbReference type="SAM" id="MobiDB-lite"/>
    </source>
</evidence>
<dbReference type="Gene3D" id="3.40.50.300">
    <property type="entry name" value="P-loop containing nucleotide triphosphate hydrolases"/>
    <property type="match status" value="1"/>
</dbReference>
<feature type="region of interest" description="Disordered" evidence="1">
    <location>
        <begin position="35"/>
        <end position="65"/>
    </location>
</feature>
<gene>
    <name evidence="2" type="ORF">G2W53_021031</name>
</gene>
<dbReference type="EMBL" id="JAAIUW010000007">
    <property type="protein sequence ID" value="KAF7822887.1"/>
    <property type="molecule type" value="Genomic_DNA"/>
</dbReference>
<organism evidence="2 3">
    <name type="scientific">Senna tora</name>
    <dbReference type="NCBI Taxonomy" id="362788"/>
    <lineage>
        <taxon>Eukaryota</taxon>
        <taxon>Viridiplantae</taxon>
        <taxon>Streptophyta</taxon>
        <taxon>Embryophyta</taxon>
        <taxon>Tracheophyta</taxon>
        <taxon>Spermatophyta</taxon>
        <taxon>Magnoliopsida</taxon>
        <taxon>eudicotyledons</taxon>
        <taxon>Gunneridae</taxon>
        <taxon>Pentapetalae</taxon>
        <taxon>rosids</taxon>
        <taxon>fabids</taxon>
        <taxon>Fabales</taxon>
        <taxon>Fabaceae</taxon>
        <taxon>Caesalpinioideae</taxon>
        <taxon>Cassia clade</taxon>
        <taxon>Senna</taxon>
    </lineage>
</organism>
<sequence>MVPNLRSVNLRNTENMMMMMPDFRRMPNLERLSLEGSRTKASKAKTNARLAKKKRANNTEPASSNSIAKCVDDLDKIDGVSNNSSMKALEKFQDPYWREVFLTMPCDRKKAWLDSLVLDWKVIHAIAEEAIIKVRNKLARPVDDNLVGMQSRVEALENLLDLGSHNIVRVVGICGMVGVGKTTLGISASGNSDGRAKDIGR</sequence>
<dbReference type="InterPro" id="IPR027417">
    <property type="entry name" value="P-loop_NTPase"/>
</dbReference>
<accession>A0A834TKC6</accession>
<comment type="caution">
    <text evidence="2">The sequence shown here is derived from an EMBL/GenBank/DDBJ whole genome shotgun (WGS) entry which is preliminary data.</text>
</comment>
<dbReference type="Proteomes" id="UP000634136">
    <property type="component" value="Unassembled WGS sequence"/>
</dbReference>
<dbReference type="SUPFAM" id="SSF52540">
    <property type="entry name" value="P-loop containing nucleoside triphosphate hydrolases"/>
    <property type="match status" value="1"/>
</dbReference>
<dbReference type="PANTHER" id="PTHR47584:SF14">
    <property type="entry name" value="L10-INTERACTING MYB DOMAIN-CONTAINING PROTEIN-LIKE"/>
    <property type="match status" value="1"/>
</dbReference>
<dbReference type="InterPro" id="IPR045026">
    <property type="entry name" value="LIMYB"/>
</dbReference>
<evidence type="ECO:0000313" key="3">
    <source>
        <dbReference type="Proteomes" id="UP000634136"/>
    </source>
</evidence>
<dbReference type="AlphaFoldDB" id="A0A834TKC6"/>
<proteinExistence type="predicted"/>
<keyword evidence="3" id="KW-1185">Reference proteome</keyword>
<reference evidence="2" key="1">
    <citation type="submission" date="2020-09" db="EMBL/GenBank/DDBJ databases">
        <title>Genome-Enabled Discovery of Anthraquinone Biosynthesis in Senna tora.</title>
        <authorList>
            <person name="Kang S.-H."/>
            <person name="Pandey R.P."/>
            <person name="Lee C.-M."/>
            <person name="Sim J.-S."/>
            <person name="Jeong J.-T."/>
            <person name="Choi B.-S."/>
            <person name="Jung M."/>
            <person name="Ginzburg D."/>
            <person name="Zhao K."/>
            <person name="Won S.Y."/>
            <person name="Oh T.-J."/>
            <person name="Yu Y."/>
            <person name="Kim N.-H."/>
            <person name="Lee O.R."/>
            <person name="Lee T.-H."/>
            <person name="Bashyal P."/>
            <person name="Kim T.-S."/>
            <person name="Lee W.-H."/>
            <person name="Kawkins C."/>
            <person name="Kim C.-K."/>
            <person name="Kim J.S."/>
            <person name="Ahn B.O."/>
            <person name="Rhee S.Y."/>
            <person name="Sohng J.K."/>
        </authorList>
    </citation>
    <scope>NUCLEOTIDE SEQUENCE</scope>
    <source>
        <tissue evidence="2">Leaf</tissue>
    </source>
</reference>
<evidence type="ECO:0000313" key="2">
    <source>
        <dbReference type="EMBL" id="KAF7822887.1"/>
    </source>
</evidence>
<dbReference type="OrthoDB" id="686198at2759"/>
<protein>
    <submittedName>
        <fullName evidence="2">L10-interacting MYB domain-containing protein</fullName>
    </submittedName>
</protein>
<dbReference type="PANTHER" id="PTHR47584">
    <property type="match status" value="1"/>
</dbReference>
<name>A0A834TKC6_9FABA</name>